<proteinExistence type="predicted"/>
<dbReference type="GO" id="GO:0005634">
    <property type="term" value="C:nucleus"/>
    <property type="evidence" value="ECO:0007669"/>
    <property type="project" value="UniProtKB-SubCell"/>
</dbReference>
<evidence type="ECO:0000313" key="8">
    <source>
        <dbReference type="EMBL" id="MBW0490218.1"/>
    </source>
</evidence>
<accession>A0A9Q3CUI6</accession>
<dbReference type="InterPro" id="IPR036957">
    <property type="entry name" value="Znf_PARP_sf"/>
</dbReference>
<evidence type="ECO:0000313" key="9">
    <source>
        <dbReference type="Proteomes" id="UP000765509"/>
    </source>
</evidence>
<dbReference type="InterPro" id="IPR001510">
    <property type="entry name" value="Znf_PARP"/>
</dbReference>
<evidence type="ECO:0000256" key="6">
    <source>
        <dbReference type="SAM" id="MobiDB-lite"/>
    </source>
</evidence>
<comment type="subcellular location">
    <subcellularLocation>
        <location evidence="1">Nucleus</location>
    </subcellularLocation>
</comment>
<comment type="caution">
    <text evidence="8">The sequence shown here is derived from an EMBL/GenBank/DDBJ whole genome shotgun (WGS) entry which is preliminary data.</text>
</comment>
<dbReference type="GO" id="GO:0008270">
    <property type="term" value="F:zinc ion binding"/>
    <property type="evidence" value="ECO:0007669"/>
    <property type="project" value="UniProtKB-KW"/>
</dbReference>
<gene>
    <name evidence="8" type="ORF">O181_029933</name>
</gene>
<feature type="compositionally biased region" description="Low complexity" evidence="6">
    <location>
        <begin position="44"/>
        <end position="56"/>
    </location>
</feature>
<organism evidence="8 9">
    <name type="scientific">Austropuccinia psidii MF-1</name>
    <dbReference type="NCBI Taxonomy" id="1389203"/>
    <lineage>
        <taxon>Eukaryota</taxon>
        <taxon>Fungi</taxon>
        <taxon>Dikarya</taxon>
        <taxon>Basidiomycota</taxon>
        <taxon>Pucciniomycotina</taxon>
        <taxon>Pucciniomycetes</taxon>
        <taxon>Pucciniales</taxon>
        <taxon>Sphaerophragmiaceae</taxon>
        <taxon>Austropuccinia</taxon>
    </lineage>
</organism>
<feature type="region of interest" description="Disordered" evidence="6">
    <location>
        <begin position="157"/>
        <end position="241"/>
    </location>
</feature>
<evidence type="ECO:0000256" key="5">
    <source>
        <dbReference type="ARBA" id="ARBA00023242"/>
    </source>
</evidence>
<dbReference type="Proteomes" id="UP000765509">
    <property type="component" value="Unassembled WGS sequence"/>
</dbReference>
<dbReference type="PROSITE" id="PS50064">
    <property type="entry name" value="ZF_PARP_2"/>
    <property type="match status" value="1"/>
</dbReference>
<dbReference type="GO" id="GO:0003677">
    <property type="term" value="F:DNA binding"/>
    <property type="evidence" value="ECO:0007669"/>
    <property type="project" value="InterPro"/>
</dbReference>
<keyword evidence="4" id="KW-0862">Zinc</keyword>
<reference evidence="8" key="1">
    <citation type="submission" date="2021-03" db="EMBL/GenBank/DDBJ databases">
        <title>Draft genome sequence of rust myrtle Austropuccinia psidii MF-1, a brazilian biotype.</title>
        <authorList>
            <person name="Quecine M.C."/>
            <person name="Pachon D.M.R."/>
            <person name="Bonatelli M.L."/>
            <person name="Correr F.H."/>
            <person name="Franceschini L.M."/>
            <person name="Leite T.F."/>
            <person name="Margarido G.R.A."/>
            <person name="Almeida C.A."/>
            <person name="Ferrarezi J.A."/>
            <person name="Labate C.A."/>
        </authorList>
    </citation>
    <scope>NUCLEOTIDE SEQUENCE</scope>
    <source>
        <strain evidence="8">MF-1</strain>
    </source>
</reference>
<evidence type="ECO:0000256" key="4">
    <source>
        <dbReference type="ARBA" id="ARBA00022833"/>
    </source>
</evidence>
<dbReference type="SUPFAM" id="SSF57716">
    <property type="entry name" value="Glucocorticoid receptor-like (DNA-binding domain)"/>
    <property type="match status" value="1"/>
</dbReference>
<feature type="compositionally biased region" description="Basic residues" evidence="6">
    <location>
        <begin position="187"/>
        <end position="200"/>
    </location>
</feature>
<dbReference type="Pfam" id="PF00645">
    <property type="entry name" value="zf-PARP"/>
    <property type="match status" value="1"/>
</dbReference>
<evidence type="ECO:0000256" key="3">
    <source>
        <dbReference type="ARBA" id="ARBA00022771"/>
    </source>
</evidence>
<evidence type="ECO:0000259" key="7">
    <source>
        <dbReference type="PROSITE" id="PS50064"/>
    </source>
</evidence>
<dbReference type="EMBL" id="AVOT02010467">
    <property type="protein sequence ID" value="MBW0490218.1"/>
    <property type="molecule type" value="Genomic_DNA"/>
</dbReference>
<keyword evidence="3" id="KW-0863">Zinc-finger</keyword>
<dbReference type="SMART" id="SM01336">
    <property type="entry name" value="zf-PARP"/>
    <property type="match status" value="1"/>
</dbReference>
<keyword evidence="5" id="KW-0539">Nucleus</keyword>
<sequence>MALEKIPLWILDGLRAILLRIRPIPPLPSSSPSSPSSPSPSPSSPSSSSPSPSSSSQIMPGYRVEYANSGRAKCNGKKPCKGTAIAKGQIRFGTWVTMQEHGSFKWRHWGCITDSVLKNVATELEGKIEELDGFEDLNAQDQSKVKKAFEIGQVDASDIPPTALVDNEEKPNSQTNQADHENQNQITKKRKRSVPSKKSKSKEGDGLDTNHDNDTQKPPKKTKRKKKAEENVMLSAKDQDD</sequence>
<evidence type="ECO:0000256" key="2">
    <source>
        <dbReference type="ARBA" id="ARBA00022723"/>
    </source>
</evidence>
<evidence type="ECO:0000256" key="1">
    <source>
        <dbReference type="ARBA" id="ARBA00004123"/>
    </source>
</evidence>
<dbReference type="OrthoDB" id="429950at2759"/>
<protein>
    <recommendedName>
        <fullName evidence="7">PARP-type domain-containing protein</fullName>
    </recommendedName>
</protein>
<feature type="domain" description="PARP-type" evidence="7">
    <location>
        <begin position="62"/>
        <end position="153"/>
    </location>
</feature>
<keyword evidence="9" id="KW-1185">Reference proteome</keyword>
<name>A0A9Q3CUI6_9BASI</name>
<feature type="compositionally biased region" description="Pro residues" evidence="6">
    <location>
        <begin position="27"/>
        <end position="43"/>
    </location>
</feature>
<dbReference type="AlphaFoldDB" id="A0A9Q3CUI6"/>
<feature type="region of interest" description="Disordered" evidence="6">
    <location>
        <begin position="27"/>
        <end position="59"/>
    </location>
</feature>
<dbReference type="Gene3D" id="3.30.1740.10">
    <property type="entry name" value="Zinc finger, PARP-type"/>
    <property type="match status" value="1"/>
</dbReference>
<feature type="compositionally biased region" description="Basic and acidic residues" evidence="6">
    <location>
        <begin position="201"/>
        <end position="217"/>
    </location>
</feature>
<keyword evidence="2" id="KW-0479">Metal-binding</keyword>